<feature type="domain" description="Peptidase S1" evidence="5">
    <location>
        <begin position="38"/>
        <end position="296"/>
    </location>
</feature>
<dbReference type="EMBL" id="WUFT01000012">
    <property type="protein sequence ID" value="NEJ72640.1"/>
    <property type="molecule type" value="Genomic_DNA"/>
</dbReference>
<evidence type="ECO:0000256" key="3">
    <source>
        <dbReference type="SAM" id="MobiDB-lite"/>
    </source>
</evidence>
<dbReference type="Proteomes" id="UP000471753">
    <property type="component" value="Unassembled WGS sequence"/>
</dbReference>
<dbReference type="RefSeq" id="WP_164012343.1">
    <property type="nucleotide sequence ID" value="NZ_WUFT01000012.1"/>
</dbReference>
<protein>
    <submittedName>
        <fullName evidence="6">Trypsin-like serine protease</fullName>
    </submittedName>
</protein>
<dbReference type="GO" id="GO:0004197">
    <property type="term" value="F:cysteine-type endopeptidase activity"/>
    <property type="evidence" value="ECO:0007669"/>
    <property type="project" value="InterPro"/>
</dbReference>
<dbReference type="InterPro" id="IPR001314">
    <property type="entry name" value="Peptidase_S1A"/>
</dbReference>
<keyword evidence="4" id="KW-0732">Signal</keyword>
<dbReference type="PROSITE" id="PS00134">
    <property type="entry name" value="TRYPSIN_HIS"/>
    <property type="match status" value="1"/>
</dbReference>
<dbReference type="Gene3D" id="3.40.50.1460">
    <property type="match status" value="1"/>
</dbReference>
<dbReference type="GO" id="GO:0004252">
    <property type="term" value="F:serine-type endopeptidase activity"/>
    <property type="evidence" value="ECO:0007669"/>
    <property type="project" value="InterPro"/>
</dbReference>
<evidence type="ECO:0000259" key="5">
    <source>
        <dbReference type="PROSITE" id="PS50240"/>
    </source>
</evidence>
<dbReference type="SMART" id="SM00020">
    <property type="entry name" value="Tryp_SPc"/>
    <property type="match status" value="1"/>
</dbReference>
<organism evidence="6 7">
    <name type="scientific">Rhizobium phaseoli</name>
    <dbReference type="NCBI Taxonomy" id="396"/>
    <lineage>
        <taxon>Bacteria</taxon>
        <taxon>Pseudomonadati</taxon>
        <taxon>Pseudomonadota</taxon>
        <taxon>Alphaproteobacteria</taxon>
        <taxon>Hyphomicrobiales</taxon>
        <taxon>Rhizobiaceae</taxon>
        <taxon>Rhizobium/Agrobacterium group</taxon>
        <taxon>Rhizobium</taxon>
    </lineage>
</organism>
<gene>
    <name evidence="6" type="ORF">GR197_19225</name>
</gene>
<feature type="chain" id="PRO_5029728072" evidence="4">
    <location>
        <begin position="25"/>
        <end position="856"/>
    </location>
</feature>
<dbReference type="PROSITE" id="PS00135">
    <property type="entry name" value="TRYPSIN_SER"/>
    <property type="match status" value="1"/>
</dbReference>
<feature type="signal peptide" evidence="4">
    <location>
        <begin position="1"/>
        <end position="24"/>
    </location>
</feature>
<evidence type="ECO:0000313" key="7">
    <source>
        <dbReference type="Proteomes" id="UP000471753"/>
    </source>
</evidence>
<reference evidence="6 7" key="1">
    <citation type="submission" date="2019-12" db="EMBL/GenBank/DDBJ databases">
        <title>Rhizobium genotypes associated with high levels of biological nitrogen fixation by grain legumes in a temperate-maritime cropping system.</title>
        <authorList>
            <person name="Maluk M."/>
            <person name="Francesc Ferrando Molina F."/>
            <person name="Lopez Del Egido L."/>
            <person name="Lafos M."/>
            <person name="Langarica-Fuentes A."/>
            <person name="Gebre Yohannes G."/>
            <person name="Young M.W."/>
            <person name="Martin P."/>
            <person name="Gantlett R."/>
            <person name="Kenicer G."/>
            <person name="Hawes C."/>
            <person name="Begg G.S."/>
            <person name="Quilliam R.S."/>
            <person name="Squire G.R."/>
            <person name="Poole P.S."/>
            <person name="Young P.W."/>
            <person name="Iannetta P.M."/>
            <person name="James E.K."/>
        </authorList>
    </citation>
    <scope>NUCLEOTIDE SEQUENCE [LARGE SCALE GENOMIC DNA]</scope>
    <source>
        <strain evidence="6 7">JHI366</strain>
    </source>
</reference>
<dbReference type="CDD" id="cd00190">
    <property type="entry name" value="Tryp_SPc"/>
    <property type="match status" value="1"/>
</dbReference>
<dbReference type="PRINTS" id="PR00722">
    <property type="entry name" value="CHYMOTRYPSIN"/>
</dbReference>
<evidence type="ECO:0000256" key="1">
    <source>
        <dbReference type="ARBA" id="ARBA00023157"/>
    </source>
</evidence>
<dbReference type="SUPFAM" id="SSF50494">
    <property type="entry name" value="Trypsin-like serine proteases"/>
    <property type="match status" value="1"/>
</dbReference>
<dbReference type="InterPro" id="IPR001254">
    <property type="entry name" value="Trypsin_dom"/>
</dbReference>
<dbReference type="InterPro" id="IPR043504">
    <property type="entry name" value="Peptidase_S1_PA_chymotrypsin"/>
</dbReference>
<dbReference type="GO" id="GO:0006508">
    <property type="term" value="P:proteolysis"/>
    <property type="evidence" value="ECO:0007669"/>
    <property type="project" value="UniProtKB-KW"/>
</dbReference>
<evidence type="ECO:0000256" key="2">
    <source>
        <dbReference type="RuleBase" id="RU363034"/>
    </source>
</evidence>
<keyword evidence="2" id="KW-0378">Hydrolase</keyword>
<keyword evidence="2 6" id="KW-0645">Protease</keyword>
<dbReference type="Pfam" id="PF14326">
    <property type="entry name" value="DUF4384"/>
    <property type="match status" value="1"/>
</dbReference>
<dbReference type="InterPro" id="IPR033116">
    <property type="entry name" value="TRYPSIN_SER"/>
</dbReference>
<evidence type="ECO:0000313" key="6">
    <source>
        <dbReference type="EMBL" id="NEJ72640.1"/>
    </source>
</evidence>
<dbReference type="Pfam" id="PF00089">
    <property type="entry name" value="Trypsin"/>
    <property type="match status" value="1"/>
</dbReference>
<sequence length="856" mass="90928">MSASISRILTIASVMLLLAAPALGQQDTDFAGEDGGRVIGGQAAKKGEWPWQVKILAPDPEQRGRFGGHCGGSLIAPRWILTAAHCVTSGRSGKQDLFARDLLIVEGKSKIDKVISVDGPDKPGLAVEDVVIHEDFDRKVFANDIALIKLAEPAVSRPATLASAGDDAVEAAGHMAVVTGWGYTKADHGWDDKYLPTELQEVELPIVPREDCRAAYRDSSMRMNPIDERNVCAGYAEGGKDACQGDSGGPLVAQRPDKSWIQLGIVSWGAGCAEAKHYGVYTRVAAFRDWIAAKTEGDVPNVEASAGDQVASTTTDAATKLRQSGQKLANLAITTPPAGDNAPAATTETPDAPTSEPAPAAKPAANEPAVRPPVVQTPAVQTPVAQAPAVQTPGIESSPGDRVLLIGIDDYEMREAKLTGSASDVKAMQLFLVKTLAYRPEQIHTLTNRKASREAILAEIDDWLVRQSTPGSRVFLYFSGQGSEEMGAEATTSPTLVAADAKLVREAGKVTVTNQIRETEIAARLNSLKDRRVTLLIDACHVGPGSRSAVAAPSGGNVRCLGPALAGLEPPNKSGTEAKFSFGGENAMVWSAVNSGQWALVDREAKPPGGVFTRRFIEGVEDGVARAADKPNVSNAALLDYVRRKSDEYCRTHAEDCRFTPVPQFYGQPDALGRDVITGEEAKTPLAAVENTLKSDNEAGVAVDVLPGTSVGIGDKVAMRVSTKKSGYLILVDIDASGKLTQLFPNKRSMGLKPSAKSGDNRLDPARPVVVPDARNPYTGFEYVVEGPAGVGMVVAILSDKPIEVLDLPDVPTPLVGQRAAFNYVYDLARSLRIVGDDETGGQGKWSFDSKFYRIR</sequence>
<dbReference type="Pfam" id="PF00656">
    <property type="entry name" value="Peptidase_C14"/>
    <property type="match status" value="1"/>
</dbReference>
<dbReference type="Gene3D" id="2.40.10.10">
    <property type="entry name" value="Trypsin-like serine proteases"/>
    <property type="match status" value="1"/>
</dbReference>
<dbReference type="InterPro" id="IPR018114">
    <property type="entry name" value="TRYPSIN_HIS"/>
</dbReference>
<dbReference type="PANTHER" id="PTHR24252:SF7">
    <property type="entry name" value="HYALIN"/>
    <property type="match status" value="1"/>
</dbReference>
<accession>A0A7K3UG32</accession>
<keyword evidence="2" id="KW-0720">Serine protease</keyword>
<feature type="region of interest" description="Disordered" evidence="3">
    <location>
        <begin position="333"/>
        <end position="370"/>
    </location>
</feature>
<dbReference type="PROSITE" id="PS50240">
    <property type="entry name" value="TRYPSIN_DOM"/>
    <property type="match status" value="1"/>
</dbReference>
<evidence type="ECO:0000256" key="4">
    <source>
        <dbReference type="SAM" id="SignalP"/>
    </source>
</evidence>
<proteinExistence type="predicted"/>
<dbReference type="InterPro" id="IPR011600">
    <property type="entry name" value="Pept_C14_caspase"/>
</dbReference>
<comment type="caution">
    <text evidence="6">The sequence shown here is derived from an EMBL/GenBank/DDBJ whole genome shotgun (WGS) entry which is preliminary data.</text>
</comment>
<name>A0A7K3UG32_9HYPH</name>
<dbReference type="AlphaFoldDB" id="A0A7K3UG32"/>
<feature type="compositionally biased region" description="Low complexity" evidence="3">
    <location>
        <begin position="342"/>
        <end position="370"/>
    </location>
</feature>
<keyword evidence="1" id="KW-1015">Disulfide bond</keyword>
<dbReference type="FunFam" id="2.40.10.10:FF:000003">
    <property type="entry name" value="Transmembrane serine protease 3"/>
    <property type="match status" value="1"/>
</dbReference>
<dbReference type="PANTHER" id="PTHR24252">
    <property type="entry name" value="ACROSIN-RELATED"/>
    <property type="match status" value="1"/>
</dbReference>
<dbReference type="InterPro" id="IPR009003">
    <property type="entry name" value="Peptidase_S1_PA"/>
</dbReference>
<dbReference type="InterPro" id="IPR025493">
    <property type="entry name" value="DUF4384"/>
</dbReference>